<reference evidence="1" key="1">
    <citation type="submission" date="2023-07" db="EMBL/GenBank/DDBJ databases">
        <authorList>
            <consortium name="AG Swart"/>
            <person name="Singh M."/>
            <person name="Singh A."/>
            <person name="Seah K."/>
            <person name="Emmerich C."/>
        </authorList>
    </citation>
    <scope>NUCLEOTIDE SEQUENCE</scope>
    <source>
        <strain evidence="1">DP1</strain>
    </source>
</reference>
<dbReference type="Proteomes" id="UP001295684">
    <property type="component" value="Unassembled WGS sequence"/>
</dbReference>
<protein>
    <submittedName>
        <fullName evidence="1">Uncharacterized protein</fullName>
    </submittedName>
</protein>
<sequence>MLPSLIPSSLSVLESKLFSIDLPLKIREQFCKLVTDVVLHICLSLSIVISELVLKVISLAPAERTLIEIWLLI</sequence>
<dbReference type="AlphaFoldDB" id="A0AAD2DA11"/>
<proteinExistence type="predicted"/>
<accession>A0AAD2DA11</accession>
<gene>
    <name evidence="1" type="ORF">ECRASSUSDP1_LOCUS26568</name>
</gene>
<organism evidence="1 2">
    <name type="scientific">Euplotes crassus</name>
    <dbReference type="NCBI Taxonomy" id="5936"/>
    <lineage>
        <taxon>Eukaryota</taxon>
        <taxon>Sar</taxon>
        <taxon>Alveolata</taxon>
        <taxon>Ciliophora</taxon>
        <taxon>Intramacronucleata</taxon>
        <taxon>Spirotrichea</taxon>
        <taxon>Hypotrichia</taxon>
        <taxon>Euplotida</taxon>
        <taxon>Euplotidae</taxon>
        <taxon>Moneuplotes</taxon>
    </lineage>
</organism>
<comment type="caution">
    <text evidence="1">The sequence shown here is derived from an EMBL/GenBank/DDBJ whole genome shotgun (WGS) entry which is preliminary data.</text>
</comment>
<evidence type="ECO:0000313" key="2">
    <source>
        <dbReference type="Proteomes" id="UP001295684"/>
    </source>
</evidence>
<name>A0AAD2DA11_EUPCR</name>
<dbReference type="EMBL" id="CAMPGE010027393">
    <property type="protein sequence ID" value="CAI2385026.1"/>
    <property type="molecule type" value="Genomic_DNA"/>
</dbReference>
<evidence type="ECO:0000313" key="1">
    <source>
        <dbReference type="EMBL" id="CAI2385026.1"/>
    </source>
</evidence>
<keyword evidence="2" id="KW-1185">Reference proteome</keyword>